<sequence>MAQEYSYPLDTDWTTDEVVKVVEFFEAVENGHDEGVSAAELKRRYRAFKEVVPSKSGEKTLFREFKEQSGLESYTLVRQLKDAGDQDIIRA</sequence>
<dbReference type="PIRSF" id="PIRSF037260">
    <property type="entry name" value="UPF0223"/>
    <property type="match status" value="1"/>
</dbReference>
<dbReference type="Proteomes" id="UP001549019">
    <property type="component" value="Unassembled WGS sequence"/>
</dbReference>
<accession>A0ABV2E7L9</accession>
<dbReference type="Gene3D" id="1.10.220.80">
    <property type="entry name" value="BH2638-like"/>
    <property type="match status" value="1"/>
</dbReference>
<dbReference type="EMBL" id="JBDZDV010000001">
    <property type="protein sequence ID" value="MET3110411.1"/>
    <property type="molecule type" value="Genomic_DNA"/>
</dbReference>
<dbReference type="NCBIfam" id="NF003353">
    <property type="entry name" value="PRK04387.1"/>
    <property type="match status" value="1"/>
</dbReference>
<evidence type="ECO:0000313" key="1">
    <source>
        <dbReference type="EMBL" id="MET3110411.1"/>
    </source>
</evidence>
<keyword evidence="2" id="KW-1185">Reference proteome</keyword>
<organism evidence="1 2">
    <name type="scientific">Salinicoccus halitifaciens</name>
    <dbReference type="NCBI Taxonomy" id="1073415"/>
    <lineage>
        <taxon>Bacteria</taxon>
        <taxon>Bacillati</taxon>
        <taxon>Bacillota</taxon>
        <taxon>Bacilli</taxon>
        <taxon>Bacillales</taxon>
        <taxon>Staphylococcaceae</taxon>
        <taxon>Salinicoccus</taxon>
    </lineage>
</organism>
<protein>
    <submittedName>
        <fullName evidence="1">Uncharacterized protein YktA (UPF0223 family)</fullName>
    </submittedName>
</protein>
<dbReference type="InterPro" id="IPR007920">
    <property type="entry name" value="UPF0223"/>
</dbReference>
<reference evidence="1 2" key="1">
    <citation type="submission" date="2024-05" db="EMBL/GenBank/DDBJ databases">
        <title>Genomic Encyclopedia of Type Strains, Phase IV (KMG-IV): sequencing the most valuable type-strain genomes for metagenomic binning, comparative biology and taxonomic classification.</title>
        <authorList>
            <person name="Goeker M."/>
        </authorList>
    </citation>
    <scope>NUCLEOTIDE SEQUENCE [LARGE SCALE GENOMIC DNA]</scope>
    <source>
        <strain evidence="1 2">DSM 25286</strain>
    </source>
</reference>
<evidence type="ECO:0000313" key="2">
    <source>
        <dbReference type="Proteomes" id="UP001549019"/>
    </source>
</evidence>
<name>A0ABV2E7L9_9STAP</name>
<dbReference type="SUPFAM" id="SSF158504">
    <property type="entry name" value="BH2638-like"/>
    <property type="match status" value="1"/>
</dbReference>
<dbReference type="Pfam" id="PF05256">
    <property type="entry name" value="UPF0223"/>
    <property type="match status" value="1"/>
</dbReference>
<dbReference type="InterPro" id="IPR023324">
    <property type="entry name" value="BH2638-like_sf"/>
</dbReference>
<proteinExistence type="predicted"/>
<gene>
    <name evidence="1" type="ORF">ABHD89_000799</name>
</gene>
<comment type="caution">
    <text evidence="1">The sequence shown here is derived from an EMBL/GenBank/DDBJ whole genome shotgun (WGS) entry which is preliminary data.</text>
</comment>
<dbReference type="RefSeq" id="WP_230820328.1">
    <property type="nucleotide sequence ID" value="NZ_JAJNCU010000001.1"/>
</dbReference>